<feature type="coiled-coil region" evidence="1">
    <location>
        <begin position="365"/>
        <end position="402"/>
    </location>
</feature>
<feature type="chain" id="PRO_5003993174" evidence="2">
    <location>
        <begin position="28"/>
        <end position="404"/>
    </location>
</feature>
<keyword evidence="2" id="KW-0732">Signal</keyword>
<reference evidence="3 4" key="1">
    <citation type="submission" date="2012-12" db="EMBL/GenBank/DDBJ databases">
        <title>Genome assembly of Fulvivirga imtechensis AK7.</title>
        <authorList>
            <person name="Nupur N."/>
            <person name="Khatri I."/>
            <person name="Kumar R."/>
            <person name="Subramanian S."/>
            <person name="Pinnaka A."/>
        </authorList>
    </citation>
    <scope>NUCLEOTIDE SEQUENCE [LARGE SCALE GENOMIC DNA]</scope>
    <source>
        <strain evidence="3 4">AK7</strain>
    </source>
</reference>
<dbReference type="PATRIC" id="fig|1237149.3.peg.5179"/>
<feature type="signal peptide" evidence="2">
    <location>
        <begin position="1"/>
        <end position="27"/>
    </location>
</feature>
<comment type="caution">
    <text evidence="3">The sequence shown here is derived from an EMBL/GenBank/DDBJ whole genome shotgun (WGS) entry which is preliminary data.</text>
</comment>
<gene>
    <name evidence="3" type="ORF">C900_05862</name>
</gene>
<keyword evidence="1" id="KW-0175">Coiled coil</keyword>
<keyword evidence="4" id="KW-1185">Reference proteome</keyword>
<protein>
    <submittedName>
        <fullName evidence="3">Uncharacterized protein</fullName>
    </submittedName>
</protein>
<organism evidence="3 4">
    <name type="scientific">Fulvivirga imtechensis AK7</name>
    <dbReference type="NCBI Taxonomy" id="1237149"/>
    <lineage>
        <taxon>Bacteria</taxon>
        <taxon>Pseudomonadati</taxon>
        <taxon>Bacteroidota</taxon>
        <taxon>Cytophagia</taxon>
        <taxon>Cytophagales</taxon>
        <taxon>Fulvivirgaceae</taxon>
        <taxon>Fulvivirga</taxon>
    </lineage>
</organism>
<dbReference type="STRING" id="1237149.C900_05862"/>
<evidence type="ECO:0000256" key="2">
    <source>
        <dbReference type="SAM" id="SignalP"/>
    </source>
</evidence>
<accession>L8JIT0</accession>
<evidence type="ECO:0000256" key="1">
    <source>
        <dbReference type="SAM" id="Coils"/>
    </source>
</evidence>
<evidence type="ECO:0000313" key="4">
    <source>
        <dbReference type="Proteomes" id="UP000011135"/>
    </source>
</evidence>
<sequence length="404" mass="43126">MKNWKEEVMIKKLLLLAFMSVSLSAAAQNWSGSTPGNIYYNGGNVGIGISSPGTKLDVRGNIRFSGATNGSTGVGDGFTHFSHGNGNNYIRGNTYLQTSGLVAINAGGKTVITGGNVGIGTETPTEQLEVAGKIKMYGQPSPRHDNSISGYVLQSSHFYGHTNTENIYVGEEGNTVFLRGMLNVGLNASVNGNLGIGISSPSTKLDVRGNIRFSGATNGSSGIGDGFTHFSHGNGNNYIRGNTYLQTSGLVEINAQSKTVITGGNVGIGTSNPGTFKLAVEGKIGAREVQVTATSPWPDYVFEEDYALTSLEELESHLKEKKHLPGIPTAKEVEENGVNLGEMNAKLLEKVEELTLYVIDVNHQTNSLNEQVKALQASNQLLEEQNNLLKQQLELLVSSNEENE</sequence>
<dbReference type="EMBL" id="AMZN01000093">
    <property type="protein sequence ID" value="ELR68766.1"/>
    <property type="molecule type" value="Genomic_DNA"/>
</dbReference>
<dbReference type="eggNOG" id="COG1044">
    <property type="taxonomic scope" value="Bacteria"/>
</dbReference>
<evidence type="ECO:0000313" key="3">
    <source>
        <dbReference type="EMBL" id="ELR68766.1"/>
    </source>
</evidence>
<dbReference type="Proteomes" id="UP000011135">
    <property type="component" value="Unassembled WGS sequence"/>
</dbReference>
<name>L8JIT0_9BACT</name>
<dbReference type="AlphaFoldDB" id="L8JIT0"/>
<proteinExistence type="predicted"/>